<dbReference type="AlphaFoldDB" id="A0A553G3I5"/>
<feature type="transmembrane region" description="Helical" evidence="8">
    <location>
        <begin position="241"/>
        <end position="263"/>
    </location>
</feature>
<dbReference type="GO" id="GO:0008982">
    <property type="term" value="F:protein-N(PI)-phosphohistidine-sugar phosphotransferase activity"/>
    <property type="evidence" value="ECO:0007669"/>
    <property type="project" value="InterPro"/>
</dbReference>
<dbReference type="InterPro" id="IPR003352">
    <property type="entry name" value="PTS_EIIC"/>
</dbReference>
<dbReference type="Pfam" id="PF13303">
    <property type="entry name" value="PTS_EIIC_2"/>
    <property type="match status" value="1"/>
</dbReference>
<dbReference type="Proteomes" id="UP000320443">
    <property type="component" value="Unassembled WGS sequence"/>
</dbReference>
<feature type="transmembrane region" description="Helical" evidence="8">
    <location>
        <begin position="200"/>
        <end position="229"/>
    </location>
</feature>
<feature type="transmembrane region" description="Helical" evidence="8">
    <location>
        <begin position="155"/>
        <end position="180"/>
    </location>
</feature>
<evidence type="ECO:0000256" key="7">
    <source>
        <dbReference type="ARBA" id="ARBA00023136"/>
    </source>
</evidence>
<reference evidence="10 11" key="1">
    <citation type="submission" date="2019-07" db="EMBL/GenBank/DDBJ databases">
        <title>Draft genome of C. aurimucosum strain 2274.</title>
        <authorList>
            <person name="Pacheco L.G.C."/>
            <person name="Aguiar E.R.G.R."/>
            <person name="Santos C.S."/>
            <person name="Rocha D.J.P.G."/>
            <person name="Sant'Anna L.O."/>
            <person name="Mattos-Guaraldi A.L."/>
            <person name="Santos L.S."/>
        </authorList>
    </citation>
    <scope>NUCLEOTIDE SEQUENCE [LARGE SCALE GENOMIC DNA]</scope>
    <source>
        <strain evidence="10 11">2274</strain>
    </source>
</reference>
<name>A0A553G3I5_9CORY</name>
<keyword evidence="7 8" id="KW-0472">Membrane</keyword>
<comment type="subcellular location">
    <subcellularLocation>
        <location evidence="1">Cell membrane</location>
        <topology evidence="1">Multi-pass membrane protein</topology>
    </subcellularLocation>
</comment>
<keyword evidence="5 8" id="KW-0812">Transmembrane</keyword>
<protein>
    <submittedName>
        <fullName evidence="10">PTS sugar transporter subunit IIC</fullName>
    </submittedName>
</protein>
<feature type="domain" description="Phosphotransferase system EIIC" evidence="9">
    <location>
        <begin position="34"/>
        <end position="370"/>
    </location>
</feature>
<comment type="caution">
    <text evidence="10">The sequence shown here is derived from an EMBL/GenBank/DDBJ whole genome shotgun (WGS) entry which is preliminary data.</text>
</comment>
<organism evidence="10 11">
    <name type="scientific">Corynebacterium hiratae</name>
    <dbReference type="NCBI Taxonomy" id="3139423"/>
    <lineage>
        <taxon>Bacteria</taxon>
        <taxon>Bacillati</taxon>
        <taxon>Actinomycetota</taxon>
        <taxon>Actinomycetes</taxon>
        <taxon>Mycobacteriales</taxon>
        <taxon>Corynebacteriaceae</taxon>
        <taxon>Corynebacterium</taxon>
    </lineage>
</organism>
<feature type="transmembrane region" description="Helical" evidence="8">
    <location>
        <begin position="65"/>
        <end position="92"/>
    </location>
</feature>
<accession>A0A553G3I5</accession>
<evidence type="ECO:0000256" key="6">
    <source>
        <dbReference type="ARBA" id="ARBA00022989"/>
    </source>
</evidence>
<feature type="transmembrane region" description="Helical" evidence="8">
    <location>
        <begin position="36"/>
        <end position="53"/>
    </location>
</feature>
<sequence length="374" mass="38342">MSTAQQIDERKLSPIPHASAAPAAERLTPGSFTMKVLNGISIAVVVSLVPQALLGELAKALLPFWSGAATVMALTGLAASLLPVMIGVLIGIEFKMTPIQTAAVGIASFCGSGVATVNPEGGFFLKGTGLVINSGLTAAIAVGLLLFIGDKLKNYSILLLSTIVTLVAGTIGWVVTYPVVKVFTLWLGNLVNGATTLQPVLMGVVLAVLFAIMIVSPVSTVGIATAIFIDGVASGTANLGAVAAGFTLLVAGWRVNGFATSILHVLGSPKVQMANMLSKPVTFLPVICSAAVLGGVGGALGISGTPISAGFGISGLMGPLAALNYEGWGWSAGNVMIIAFVYLVLPLALALLFCWLFEKVLHLTKSEYFSLDFK</sequence>
<evidence type="ECO:0000256" key="1">
    <source>
        <dbReference type="ARBA" id="ARBA00004651"/>
    </source>
</evidence>
<feature type="transmembrane region" description="Helical" evidence="8">
    <location>
        <begin position="123"/>
        <end position="148"/>
    </location>
</feature>
<evidence type="ECO:0000256" key="8">
    <source>
        <dbReference type="SAM" id="Phobius"/>
    </source>
</evidence>
<evidence type="ECO:0000313" key="11">
    <source>
        <dbReference type="Proteomes" id="UP000320443"/>
    </source>
</evidence>
<evidence type="ECO:0000256" key="5">
    <source>
        <dbReference type="ARBA" id="ARBA00022692"/>
    </source>
</evidence>
<evidence type="ECO:0000256" key="2">
    <source>
        <dbReference type="ARBA" id="ARBA00022448"/>
    </source>
</evidence>
<keyword evidence="4 10" id="KW-0762">Sugar transport</keyword>
<keyword evidence="11" id="KW-1185">Reference proteome</keyword>
<dbReference type="EMBL" id="VKDK01000002">
    <property type="protein sequence ID" value="TRX64059.1"/>
    <property type="molecule type" value="Genomic_DNA"/>
</dbReference>
<evidence type="ECO:0000313" key="10">
    <source>
        <dbReference type="EMBL" id="TRX64059.1"/>
    </source>
</evidence>
<evidence type="ECO:0000259" key="9">
    <source>
        <dbReference type="Pfam" id="PF13303"/>
    </source>
</evidence>
<keyword evidence="6 8" id="KW-1133">Transmembrane helix</keyword>
<feature type="transmembrane region" description="Helical" evidence="8">
    <location>
        <begin position="309"/>
        <end position="325"/>
    </location>
</feature>
<evidence type="ECO:0000256" key="3">
    <source>
        <dbReference type="ARBA" id="ARBA00022475"/>
    </source>
</evidence>
<keyword evidence="2" id="KW-0813">Transport</keyword>
<dbReference type="GO" id="GO:0009401">
    <property type="term" value="P:phosphoenolpyruvate-dependent sugar phosphotransferase system"/>
    <property type="evidence" value="ECO:0007669"/>
    <property type="project" value="InterPro"/>
</dbReference>
<gene>
    <name evidence="10" type="ORF">FNY97_01690</name>
</gene>
<feature type="transmembrane region" description="Helical" evidence="8">
    <location>
        <begin position="99"/>
        <end position="117"/>
    </location>
</feature>
<proteinExistence type="predicted"/>
<feature type="transmembrane region" description="Helical" evidence="8">
    <location>
        <begin position="283"/>
        <end position="302"/>
    </location>
</feature>
<keyword evidence="3" id="KW-1003">Cell membrane</keyword>
<evidence type="ECO:0000256" key="4">
    <source>
        <dbReference type="ARBA" id="ARBA00022597"/>
    </source>
</evidence>
<feature type="transmembrane region" description="Helical" evidence="8">
    <location>
        <begin position="337"/>
        <end position="357"/>
    </location>
</feature>
<dbReference type="GO" id="GO:0005886">
    <property type="term" value="C:plasma membrane"/>
    <property type="evidence" value="ECO:0007669"/>
    <property type="project" value="UniProtKB-SubCell"/>
</dbReference>